<keyword evidence="2" id="KW-1185">Reference proteome</keyword>
<comment type="caution">
    <text evidence="1">The sequence shown here is derived from an EMBL/GenBank/DDBJ whole genome shotgun (WGS) entry which is preliminary data.</text>
</comment>
<accession>A0ACC1Y7X6</accession>
<reference evidence="1 2" key="1">
    <citation type="journal article" date="2023" name="Science">
        <title>Complex scaffold remodeling in plant triterpene biosynthesis.</title>
        <authorList>
            <person name="De La Pena R."/>
            <person name="Hodgson H."/>
            <person name="Liu J.C."/>
            <person name="Stephenson M.J."/>
            <person name="Martin A.C."/>
            <person name="Owen C."/>
            <person name="Harkess A."/>
            <person name="Leebens-Mack J."/>
            <person name="Jimenez L.E."/>
            <person name="Osbourn A."/>
            <person name="Sattely E.S."/>
        </authorList>
    </citation>
    <scope>NUCLEOTIDE SEQUENCE [LARGE SCALE GENOMIC DNA]</scope>
    <source>
        <strain evidence="2">cv. JPN11</strain>
        <tissue evidence="1">Leaf</tissue>
    </source>
</reference>
<proteinExistence type="predicted"/>
<name>A0ACC1Y7X6_MELAZ</name>
<sequence>MEPPEELRCNRTAGGGWRCKHWRIHNQRTCEHHFLYSKSFKKQNGKATATATKANHLSPCEDQRSTPRRSKRHKTNKEEELKDGNSNEKEKGKVSRHKNCHQCHQSKHKRVISCSKCKRKRYCVQCIRRWYSEISEEAVAEACPFCRGNCNCKTCLRSSEAIKGATDLVMPVNQEQKYEHFKYLIHLLYPFLKKFLHDQVIEKKVEAKNKGLKLSQIQVKQAACQSNERLYCNNCKTSIVDYYRSCPKCSYDLCLYCCREIRNGSLQAAKMAVKHFDRGKAYLHGGKPLPLPSGKKETKLISKKYMRLISEWKVGKNSDIPCPVKKLGGCGHECLELKCMFPDSWLLELQKKTEKLVKIHSLIDMPHSSTQCCSCFKLNGEIDTCNKKLRKAASREDFVDNYLYCPSSSDMQHEGLEHFRSHWIKGEPVIITDMFKFASGLSWEPMVMWRAVRDFSNSKGSSNFVVKAIDCLDCCEVKVNIHQFFKGYMEGRSHSNSWPEMLKLKDWPPSSLFEERLPRHGAEFIHVLPYAEYTHPYSGILNIAAKLPPNIQKADLGPKTFIAYGFSEELGRGDSVTRLHCDMSDAVNVLMHTADVTYSSEQLLEIEKLKKQHAAQDKKELKLVDTGNEKLELQTELKRKIRSEASNIPTLNAPDGGALWDIFRREDVPKLEEYIRNHHKEFRHVYCAPVDQVVHPIHDQAFYLTVHHKRKLKEEFGIEPWSFVQKLGEAVLIPAGCPHQVRNLKSCIKVALDFVSPENINECIRLTGEYRCLPKKHKAKKDKLEVKKMCLHALNYAVQELEKLTE</sequence>
<organism evidence="1 2">
    <name type="scientific">Melia azedarach</name>
    <name type="common">Chinaberry tree</name>
    <dbReference type="NCBI Taxonomy" id="155640"/>
    <lineage>
        <taxon>Eukaryota</taxon>
        <taxon>Viridiplantae</taxon>
        <taxon>Streptophyta</taxon>
        <taxon>Embryophyta</taxon>
        <taxon>Tracheophyta</taxon>
        <taxon>Spermatophyta</taxon>
        <taxon>Magnoliopsida</taxon>
        <taxon>eudicotyledons</taxon>
        <taxon>Gunneridae</taxon>
        <taxon>Pentapetalae</taxon>
        <taxon>rosids</taxon>
        <taxon>malvids</taxon>
        <taxon>Sapindales</taxon>
        <taxon>Meliaceae</taxon>
        <taxon>Melia</taxon>
    </lineage>
</organism>
<evidence type="ECO:0000313" key="1">
    <source>
        <dbReference type="EMBL" id="KAJ4719267.1"/>
    </source>
</evidence>
<dbReference type="EMBL" id="CM051398">
    <property type="protein sequence ID" value="KAJ4719267.1"/>
    <property type="molecule type" value="Genomic_DNA"/>
</dbReference>
<protein>
    <submittedName>
        <fullName evidence="1">Lysine-specific demethylase jmj25</fullName>
    </submittedName>
</protein>
<gene>
    <name evidence="1" type="ORF">OWV82_010868</name>
</gene>
<dbReference type="Proteomes" id="UP001164539">
    <property type="component" value="Chromosome 5"/>
</dbReference>
<evidence type="ECO:0000313" key="2">
    <source>
        <dbReference type="Proteomes" id="UP001164539"/>
    </source>
</evidence>